<evidence type="ECO:0000313" key="1">
    <source>
        <dbReference type="EMBL" id="KAE9034865.1"/>
    </source>
</evidence>
<dbReference type="AlphaFoldDB" id="A0A6A3MP70"/>
<evidence type="ECO:0000313" key="2">
    <source>
        <dbReference type="Proteomes" id="UP000429607"/>
    </source>
</evidence>
<proteinExistence type="predicted"/>
<sequence>MVGRAANEAVFVADACVALCASASIVTRAASYAAALTCLVMHADKVGRTLVWPCSSGGYCVQLYLHDQELVTGETREAHASRLKFY</sequence>
<dbReference type="EMBL" id="QXFV01000533">
    <property type="protein sequence ID" value="KAE9034865.1"/>
    <property type="molecule type" value="Genomic_DNA"/>
</dbReference>
<protein>
    <submittedName>
        <fullName evidence="1">Uncharacterized protein</fullName>
    </submittedName>
</protein>
<name>A0A6A3MP70_9STRA</name>
<organism evidence="1 2">
    <name type="scientific">Phytophthora rubi</name>
    <dbReference type="NCBI Taxonomy" id="129364"/>
    <lineage>
        <taxon>Eukaryota</taxon>
        <taxon>Sar</taxon>
        <taxon>Stramenopiles</taxon>
        <taxon>Oomycota</taxon>
        <taxon>Peronosporomycetes</taxon>
        <taxon>Peronosporales</taxon>
        <taxon>Peronosporaceae</taxon>
        <taxon>Phytophthora</taxon>
    </lineage>
</organism>
<comment type="caution">
    <text evidence="1">The sequence shown here is derived from an EMBL/GenBank/DDBJ whole genome shotgun (WGS) entry which is preliminary data.</text>
</comment>
<gene>
    <name evidence="1" type="ORF">PR001_g9542</name>
</gene>
<dbReference type="Proteomes" id="UP000429607">
    <property type="component" value="Unassembled WGS sequence"/>
</dbReference>
<accession>A0A6A3MP70</accession>
<reference evidence="1 2" key="1">
    <citation type="submission" date="2018-09" db="EMBL/GenBank/DDBJ databases">
        <title>Genomic investigation of the strawberry pathogen Phytophthora fragariae indicates pathogenicity is determined by transcriptional variation in three key races.</title>
        <authorList>
            <person name="Adams T.M."/>
            <person name="Armitage A.D."/>
            <person name="Sobczyk M.K."/>
            <person name="Bates H.J."/>
            <person name="Dunwell J.M."/>
            <person name="Nellist C.F."/>
            <person name="Harrison R.J."/>
        </authorList>
    </citation>
    <scope>NUCLEOTIDE SEQUENCE [LARGE SCALE GENOMIC DNA]</scope>
    <source>
        <strain evidence="1 2">SCRP249</strain>
    </source>
</reference>